<reference evidence="4" key="1">
    <citation type="submission" date="2022-03" db="EMBL/GenBank/DDBJ databases">
        <title>A functionally conserved STORR gene fusion in Papaver species that diverged 16.8 million years ago.</title>
        <authorList>
            <person name="Catania T."/>
        </authorList>
    </citation>
    <scope>NUCLEOTIDE SEQUENCE</scope>
    <source>
        <strain evidence="4">S-191538</strain>
    </source>
</reference>
<keyword evidence="5" id="KW-1185">Reference proteome</keyword>
<keyword evidence="2" id="KW-0472">Membrane</keyword>
<dbReference type="InterPro" id="IPR011707">
    <property type="entry name" value="Cu-oxidase-like_N"/>
</dbReference>
<dbReference type="PANTHER" id="PTHR11709">
    <property type="entry name" value="MULTI-COPPER OXIDASE"/>
    <property type="match status" value="1"/>
</dbReference>
<organism evidence="4 5">
    <name type="scientific">Papaver nudicaule</name>
    <name type="common">Iceland poppy</name>
    <dbReference type="NCBI Taxonomy" id="74823"/>
    <lineage>
        <taxon>Eukaryota</taxon>
        <taxon>Viridiplantae</taxon>
        <taxon>Streptophyta</taxon>
        <taxon>Embryophyta</taxon>
        <taxon>Tracheophyta</taxon>
        <taxon>Spermatophyta</taxon>
        <taxon>Magnoliopsida</taxon>
        <taxon>Ranunculales</taxon>
        <taxon>Papaveraceae</taxon>
        <taxon>Papaveroideae</taxon>
        <taxon>Papaver</taxon>
    </lineage>
</organism>
<dbReference type="SUPFAM" id="SSF49503">
    <property type="entry name" value="Cupredoxins"/>
    <property type="match status" value="1"/>
</dbReference>
<evidence type="ECO:0000313" key="4">
    <source>
        <dbReference type="EMBL" id="MCL7045511.1"/>
    </source>
</evidence>
<dbReference type="EMBL" id="JAJJMA010270592">
    <property type="protein sequence ID" value="MCL7045511.1"/>
    <property type="molecule type" value="Genomic_DNA"/>
</dbReference>
<dbReference type="AlphaFoldDB" id="A0AA42B044"/>
<dbReference type="Gene3D" id="2.60.40.420">
    <property type="entry name" value="Cupredoxins - blue copper proteins"/>
    <property type="match status" value="1"/>
</dbReference>
<proteinExistence type="inferred from homology"/>
<dbReference type="GO" id="GO:0016491">
    <property type="term" value="F:oxidoreductase activity"/>
    <property type="evidence" value="ECO:0007669"/>
    <property type="project" value="TreeGrafter"/>
</dbReference>
<keyword evidence="2" id="KW-0812">Transmembrane</keyword>
<sequence>MGRQLWFAPFVYVLIITLACSSSVIYAKIVEHTFHVKRTVIAVNGSFPGPTIRVNEGDTLIVHVFNKSPYDLFSAWADGPVYATQCPIKPGNKYTYKFQVTKQEGTLWWHAHTSYMRATVYGALIIRPRQGRKYPFPKPYREVPLMLGMFFFLFIFPCSNSLSVKTESGPLHGEFSRGVVECQRDGCGGNRYDHWWCPKYLRCLLNQRSPW</sequence>
<evidence type="ECO:0000313" key="5">
    <source>
        <dbReference type="Proteomes" id="UP001177140"/>
    </source>
</evidence>
<evidence type="ECO:0000256" key="1">
    <source>
        <dbReference type="ARBA" id="ARBA00010609"/>
    </source>
</evidence>
<protein>
    <recommendedName>
        <fullName evidence="3">Plastocyanin-like domain-containing protein</fullName>
    </recommendedName>
</protein>
<accession>A0AA42B044</accession>
<feature type="transmembrane region" description="Helical" evidence="2">
    <location>
        <begin position="6"/>
        <end position="27"/>
    </location>
</feature>
<gene>
    <name evidence="4" type="ORF">MKW94_016432</name>
</gene>
<dbReference type="PROSITE" id="PS51257">
    <property type="entry name" value="PROKAR_LIPOPROTEIN"/>
    <property type="match status" value="1"/>
</dbReference>
<keyword evidence="2" id="KW-1133">Transmembrane helix</keyword>
<evidence type="ECO:0000259" key="3">
    <source>
        <dbReference type="Pfam" id="PF07732"/>
    </source>
</evidence>
<dbReference type="Proteomes" id="UP001177140">
    <property type="component" value="Unassembled WGS sequence"/>
</dbReference>
<evidence type="ECO:0000256" key="2">
    <source>
        <dbReference type="SAM" id="Phobius"/>
    </source>
</evidence>
<dbReference type="InterPro" id="IPR008972">
    <property type="entry name" value="Cupredoxin"/>
</dbReference>
<comment type="similarity">
    <text evidence="1">Belongs to the multicopper oxidase family.</text>
</comment>
<dbReference type="InterPro" id="IPR045087">
    <property type="entry name" value="Cu-oxidase_fam"/>
</dbReference>
<comment type="caution">
    <text evidence="4">The sequence shown here is derived from an EMBL/GenBank/DDBJ whole genome shotgun (WGS) entry which is preliminary data.</text>
</comment>
<feature type="domain" description="Plastocyanin-like" evidence="3">
    <location>
        <begin position="35"/>
        <end position="130"/>
    </location>
</feature>
<dbReference type="PANTHER" id="PTHR11709:SF312">
    <property type="entry name" value="LACCASE"/>
    <property type="match status" value="1"/>
</dbReference>
<name>A0AA42B044_PAPNU</name>
<dbReference type="Pfam" id="PF07732">
    <property type="entry name" value="Cu-oxidase_3"/>
    <property type="match status" value="1"/>
</dbReference>
<dbReference type="GO" id="GO:0005507">
    <property type="term" value="F:copper ion binding"/>
    <property type="evidence" value="ECO:0007669"/>
    <property type="project" value="InterPro"/>
</dbReference>